<gene>
    <name evidence="3" type="ORF">QTO34_016989</name>
</gene>
<dbReference type="InterPro" id="IPR043502">
    <property type="entry name" value="DNA/RNA_pol_sf"/>
</dbReference>
<dbReference type="PANTHER" id="PTHR33064">
    <property type="entry name" value="POL PROTEIN"/>
    <property type="match status" value="1"/>
</dbReference>
<accession>A0AA40I495</accession>
<dbReference type="InterPro" id="IPR043128">
    <property type="entry name" value="Rev_trsase/Diguanyl_cyclase"/>
</dbReference>
<organism evidence="3 4">
    <name type="scientific">Cnephaeus nilssonii</name>
    <name type="common">Northern bat</name>
    <name type="synonym">Eptesicus nilssonii</name>
    <dbReference type="NCBI Taxonomy" id="3371016"/>
    <lineage>
        <taxon>Eukaryota</taxon>
        <taxon>Metazoa</taxon>
        <taxon>Chordata</taxon>
        <taxon>Craniata</taxon>
        <taxon>Vertebrata</taxon>
        <taxon>Euteleostomi</taxon>
        <taxon>Mammalia</taxon>
        <taxon>Eutheria</taxon>
        <taxon>Laurasiatheria</taxon>
        <taxon>Chiroptera</taxon>
        <taxon>Yangochiroptera</taxon>
        <taxon>Vespertilionidae</taxon>
        <taxon>Cnephaeus</taxon>
    </lineage>
</organism>
<evidence type="ECO:0000313" key="3">
    <source>
        <dbReference type="EMBL" id="KAK1342230.1"/>
    </source>
</evidence>
<evidence type="ECO:0000256" key="1">
    <source>
        <dbReference type="ARBA" id="ARBA00010879"/>
    </source>
</evidence>
<feature type="domain" description="Reverse transcriptase" evidence="2">
    <location>
        <begin position="120"/>
        <end position="331"/>
    </location>
</feature>
<dbReference type="Pfam" id="PF00078">
    <property type="entry name" value="RVT_1"/>
    <property type="match status" value="1"/>
</dbReference>
<keyword evidence="4" id="KW-1185">Reference proteome</keyword>
<dbReference type="AlphaFoldDB" id="A0AA40I495"/>
<dbReference type="InterPro" id="IPR000477">
    <property type="entry name" value="RT_dom"/>
</dbReference>
<dbReference type="InterPro" id="IPR051320">
    <property type="entry name" value="Viral_Replic_Matur_Polypro"/>
</dbReference>
<comment type="similarity">
    <text evidence="1">Belongs to the beta type-B retroviral polymerase family. HERV class-II K(HML-2) pol subfamily.</text>
</comment>
<evidence type="ECO:0000259" key="2">
    <source>
        <dbReference type="PROSITE" id="PS50878"/>
    </source>
</evidence>
<comment type="caution">
    <text evidence="3">The sequence shown here is derived from an EMBL/GenBank/DDBJ whole genome shotgun (WGS) entry which is preliminary data.</text>
</comment>
<dbReference type="Gene3D" id="3.10.10.10">
    <property type="entry name" value="HIV Type 1 Reverse Transcriptase, subunit A, domain 1"/>
    <property type="match status" value="1"/>
</dbReference>
<name>A0AA40I495_CNENI</name>
<reference evidence="3" key="1">
    <citation type="submission" date="2023-06" db="EMBL/GenBank/DDBJ databases">
        <title>Reference genome for the Northern bat (Eptesicus nilssonii), a most northern bat species.</title>
        <authorList>
            <person name="Laine V.N."/>
            <person name="Pulliainen A.T."/>
            <person name="Lilley T.M."/>
        </authorList>
    </citation>
    <scope>NUCLEOTIDE SEQUENCE</scope>
    <source>
        <strain evidence="3">BLF_Eptnil</strain>
        <tissue evidence="3">Kidney</tissue>
    </source>
</reference>
<evidence type="ECO:0000313" key="4">
    <source>
        <dbReference type="Proteomes" id="UP001177744"/>
    </source>
</evidence>
<dbReference type="Gene3D" id="3.30.70.270">
    <property type="match status" value="2"/>
</dbReference>
<dbReference type="PANTHER" id="PTHR33064:SF29">
    <property type="entry name" value="PEPTIDASE A2 DOMAIN-CONTAINING PROTEIN-RELATED"/>
    <property type="match status" value="1"/>
</dbReference>
<protein>
    <recommendedName>
        <fullName evidence="2">Reverse transcriptase domain-containing protein</fullName>
    </recommendedName>
</protein>
<dbReference type="EMBL" id="JAULJE010000006">
    <property type="protein sequence ID" value="KAK1342230.1"/>
    <property type="molecule type" value="Genomic_DNA"/>
</dbReference>
<dbReference type="PROSITE" id="PS50878">
    <property type="entry name" value="RT_POL"/>
    <property type="match status" value="1"/>
</dbReference>
<dbReference type="SUPFAM" id="SSF56672">
    <property type="entry name" value="DNA/RNA polymerases"/>
    <property type="match status" value="1"/>
</dbReference>
<proteinExistence type="inferred from homology"/>
<sequence length="497" mass="55598">MGRDLLAKMGAEITFAPDGSAQLRLGEETSPMILSLAVPRRKNGEVIPTPPPQTKASPLEHELEKEFPLVWAEGNSPGLAKDHAPVLIELKPGAQPVKICQYPTPREACLGIKVHSDSLLQWGLVKRFRYPWNTPLLPVKKPGTNDYLQVQDLRAVNEAVITLHSALPNSYTLLGLIPSEAEWFTYLDLKDAFFLPYSQLLFAFKWENPTTWVKEQFTWTRLPQGFKNSPTLFSGALASDLSSQDRTWVCVLLQYVDDLLLASSTRTQLPIETGYSVSKKKAQICQKEVKYLGFQITQGKRRLGTERKQAVCAIPVPSTRRQIWEFLGAAGFYQIWIPGFSDLSKPLYEALRGKEKAPIDWGPEQEKAFITIKAKLTEGPGTRATRCDMRLIFLFMRTVGVRPVAYLSKRIDPVASRWPPGLRALAATALLVKEADNLTLGQNLNYQGLLCENPWVRLEAVRTLNPATFLPITERAPEHDCLGSPRGGLFQPARPKG</sequence>
<dbReference type="Proteomes" id="UP001177744">
    <property type="component" value="Unassembled WGS sequence"/>
</dbReference>
<dbReference type="Gene3D" id="3.10.20.370">
    <property type="match status" value="1"/>
</dbReference>